<protein>
    <submittedName>
        <fullName evidence="2">Uncharacterized protein</fullName>
    </submittedName>
</protein>
<evidence type="ECO:0000313" key="3">
    <source>
        <dbReference type="Proteomes" id="UP000033551"/>
    </source>
</evidence>
<keyword evidence="3" id="KW-1185">Reference proteome</keyword>
<keyword evidence="1" id="KW-0472">Membrane</keyword>
<dbReference type="Proteomes" id="UP000033551">
    <property type="component" value="Unassembled WGS sequence"/>
</dbReference>
<keyword evidence="1" id="KW-1133">Transmembrane helix</keyword>
<reference evidence="2 3" key="1">
    <citation type="submission" date="2015-02" db="EMBL/GenBank/DDBJ databases">
        <authorList>
            <person name="Ju K.-S."/>
            <person name="Doroghazi J.R."/>
            <person name="Metcalf W."/>
        </authorList>
    </citation>
    <scope>NUCLEOTIDE SEQUENCE [LARGE SCALE GENOMIC DNA]</scope>
    <source>
        <strain evidence="2 3">NRRL ISP-5550</strain>
    </source>
</reference>
<sequence length="84" mass="9166">MFPSISLAQEIGLAVLLVAALVWVLGLGHMLWDSRFHHPEPDAYEGLPVIPSQRTAAGHPMESVELTQAEQEAFAGLVRTIPLH</sequence>
<dbReference type="AlphaFoldDB" id="A0A0F4J0Q9"/>
<gene>
    <name evidence="2" type="ORF">VR44_27500</name>
</gene>
<organism evidence="2 3">
    <name type="scientific">Streptomyces katrae</name>
    <dbReference type="NCBI Taxonomy" id="68223"/>
    <lineage>
        <taxon>Bacteria</taxon>
        <taxon>Bacillati</taxon>
        <taxon>Actinomycetota</taxon>
        <taxon>Actinomycetes</taxon>
        <taxon>Kitasatosporales</taxon>
        <taxon>Streptomycetaceae</taxon>
        <taxon>Streptomyces</taxon>
    </lineage>
</organism>
<proteinExistence type="predicted"/>
<dbReference type="PATRIC" id="fig|68223.7.peg.1668"/>
<keyword evidence="1" id="KW-0812">Transmembrane</keyword>
<evidence type="ECO:0000256" key="1">
    <source>
        <dbReference type="SAM" id="Phobius"/>
    </source>
</evidence>
<name>A0A0F4J0Q9_9ACTN</name>
<comment type="caution">
    <text evidence="2">The sequence shown here is derived from an EMBL/GenBank/DDBJ whole genome shotgun (WGS) entry which is preliminary data.</text>
</comment>
<accession>A0A0F4J0Q9</accession>
<evidence type="ECO:0000313" key="2">
    <source>
        <dbReference type="EMBL" id="KJY27454.1"/>
    </source>
</evidence>
<dbReference type="OrthoDB" id="4296216at2"/>
<feature type="transmembrane region" description="Helical" evidence="1">
    <location>
        <begin position="12"/>
        <end position="32"/>
    </location>
</feature>
<dbReference type="EMBL" id="JZWV01000832">
    <property type="protein sequence ID" value="KJY27454.1"/>
    <property type="molecule type" value="Genomic_DNA"/>
</dbReference>
<dbReference type="STRING" id="68223.GCA_002028425_01807"/>